<sequence>MGLPKWSQKNAESLRQQFNNVVGHIRETGTHLGTGMKPFNGKSSQGHL</sequence>
<dbReference type="AlphaFoldDB" id="A0A0C5VSR5"/>
<proteinExistence type="predicted"/>
<reference evidence="2 3" key="1">
    <citation type="submission" date="2014-01" db="EMBL/GenBank/DDBJ databases">
        <title>Full genme sequencing of cellulolytic bacterium Gynuella sunshinyii YC6258T gen. nov., sp. nov.</title>
        <authorList>
            <person name="Khan H."/>
            <person name="Chung E.J."/>
            <person name="Chung Y.R."/>
        </authorList>
    </citation>
    <scope>NUCLEOTIDE SEQUENCE [LARGE SCALE GENOMIC DNA]</scope>
    <source>
        <strain evidence="2 3">YC6258</strain>
    </source>
</reference>
<dbReference type="EMBL" id="CP007142">
    <property type="protein sequence ID" value="AJQ93344.1"/>
    <property type="molecule type" value="Genomic_DNA"/>
</dbReference>
<organism evidence="2 3">
    <name type="scientific">Gynuella sunshinyii YC6258</name>
    <dbReference type="NCBI Taxonomy" id="1445510"/>
    <lineage>
        <taxon>Bacteria</taxon>
        <taxon>Pseudomonadati</taxon>
        <taxon>Pseudomonadota</taxon>
        <taxon>Gammaproteobacteria</taxon>
        <taxon>Oceanospirillales</taxon>
        <taxon>Saccharospirillaceae</taxon>
        <taxon>Gynuella</taxon>
    </lineage>
</organism>
<evidence type="ECO:0000313" key="2">
    <source>
        <dbReference type="EMBL" id="AJQ93344.1"/>
    </source>
</evidence>
<gene>
    <name evidence="2" type="ORF">YC6258_01296</name>
</gene>
<accession>A0A0C5VSR5</accession>
<feature type="region of interest" description="Disordered" evidence="1">
    <location>
        <begin position="21"/>
        <end position="48"/>
    </location>
</feature>
<dbReference type="HOGENOM" id="CLU_3153394_0_0_6"/>
<keyword evidence="3" id="KW-1185">Reference proteome</keyword>
<dbReference type="Proteomes" id="UP000032266">
    <property type="component" value="Chromosome"/>
</dbReference>
<evidence type="ECO:0000256" key="1">
    <source>
        <dbReference type="SAM" id="MobiDB-lite"/>
    </source>
</evidence>
<dbReference type="KEGG" id="gsn:YC6258_01296"/>
<protein>
    <submittedName>
        <fullName evidence="2">Uncharacterized protein</fullName>
    </submittedName>
</protein>
<dbReference type="STRING" id="1445510.YC6258_01296"/>
<name>A0A0C5VSR5_9GAMM</name>
<evidence type="ECO:0000313" key="3">
    <source>
        <dbReference type="Proteomes" id="UP000032266"/>
    </source>
</evidence>